<accession>A0A5E4B0F2</accession>
<dbReference type="Proteomes" id="UP000662637">
    <property type="component" value="Unassembled WGS sequence"/>
</dbReference>
<evidence type="ECO:0000313" key="1">
    <source>
        <dbReference type="EMBL" id="KAF7459465.1"/>
    </source>
</evidence>
<sequence length="91" mass="10357">MERLISGPAAISVKEMTHRGQDDEGLTWRGSTWLHFKGDQIQTWEVPVETLMKAVPSFTLWAVSVYHRSRGRCLPPSQSLLEEHIPVARCI</sequence>
<protein>
    <submittedName>
        <fullName evidence="2">Uncharacterized protein</fullName>
    </submittedName>
</protein>
<dbReference type="EMBL" id="WJEC01008856">
    <property type="protein sequence ID" value="KAF7459465.1"/>
    <property type="molecule type" value="Genomic_DNA"/>
</dbReference>
<name>A0A5E4B0F2_MARMO</name>
<gene>
    <name evidence="1" type="ORF">GHT09_020473</name>
    <name evidence="2" type="ORF">MONAX_5E009690</name>
</gene>
<keyword evidence="3" id="KW-1185">Reference proteome</keyword>
<dbReference type="Proteomes" id="UP000335636">
    <property type="component" value="Unassembled WGS sequence"/>
</dbReference>
<organism evidence="2 3">
    <name type="scientific">Marmota monax</name>
    <name type="common">Woodchuck</name>
    <dbReference type="NCBI Taxonomy" id="9995"/>
    <lineage>
        <taxon>Eukaryota</taxon>
        <taxon>Metazoa</taxon>
        <taxon>Chordata</taxon>
        <taxon>Craniata</taxon>
        <taxon>Vertebrata</taxon>
        <taxon>Euteleostomi</taxon>
        <taxon>Mammalia</taxon>
        <taxon>Eutheria</taxon>
        <taxon>Euarchontoglires</taxon>
        <taxon>Glires</taxon>
        <taxon>Rodentia</taxon>
        <taxon>Sciuromorpha</taxon>
        <taxon>Sciuridae</taxon>
        <taxon>Xerinae</taxon>
        <taxon>Marmotini</taxon>
        <taxon>Marmota</taxon>
    </lineage>
</organism>
<reference evidence="2 3" key="1">
    <citation type="submission" date="2019-04" db="EMBL/GenBank/DDBJ databases">
        <authorList>
            <person name="Alioto T."/>
            <person name="Alioto T."/>
        </authorList>
    </citation>
    <scope>NUCLEOTIDE SEQUENCE [LARGE SCALE GENOMIC DNA]</scope>
</reference>
<dbReference type="EMBL" id="CABDUW010000190">
    <property type="protein sequence ID" value="VTJ62082.1"/>
    <property type="molecule type" value="Genomic_DNA"/>
</dbReference>
<dbReference type="AlphaFoldDB" id="A0A5E4B0F2"/>
<evidence type="ECO:0000313" key="3">
    <source>
        <dbReference type="Proteomes" id="UP000335636"/>
    </source>
</evidence>
<proteinExistence type="predicted"/>
<evidence type="ECO:0000313" key="2">
    <source>
        <dbReference type="EMBL" id="VTJ62082.1"/>
    </source>
</evidence>
<reference evidence="1" key="2">
    <citation type="submission" date="2020-08" db="EMBL/GenBank/DDBJ databases">
        <authorList>
            <person name="Shumante A."/>
            <person name="Zimin A.V."/>
            <person name="Puiu D."/>
            <person name="Salzberg S.L."/>
        </authorList>
    </citation>
    <scope>NUCLEOTIDE SEQUENCE</scope>
    <source>
        <strain evidence="1">WC2-LM</strain>
        <tissue evidence="1">Liver</tissue>
    </source>
</reference>